<evidence type="ECO:0000259" key="2">
    <source>
        <dbReference type="Pfam" id="PF10192"/>
    </source>
</evidence>
<comment type="caution">
    <text evidence="3">The sequence shown here is derived from an EMBL/GenBank/DDBJ whole genome shotgun (WGS) entry which is preliminary data.</text>
</comment>
<feature type="transmembrane region" description="Helical" evidence="1">
    <location>
        <begin position="1626"/>
        <end position="1650"/>
    </location>
</feature>
<keyword evidence="4" id="KW-1185">Reference proteome</keyword>
<dbReference type="Pfam" id="PF10192">
    <property type="entry name" value="GPR180-TMEM145_TM"/>
    <property type="match status" value="1"/>
</dbReference>
<feature type="transmembrane region" description="Helical" evidence="1">
    <location>
        <begin position="1697"/>
        <end position="1715"/>
    </location>
</feature>
<feature type="transmembrane region" description="Helical" evidence="1">
    <location>
        <begin position="1586"/>
        <end position="1606"/>
    </location>
</feature>
<organism evidence="3 4">
    <name type="scientific">Paramecium sonneborni</name>
    <dbReference type="NCBI Taxonomy" id="65129"/>
    <lineage>
        <taxon>Eukaryota</taxon>
        <taxon>Sar</taxon>
        <taxon>Alveolata</taxon>
        <taxon>Ciliophora</taxon>
        <taxon>Intramacronucleata</taxon>
        <taxon>Oligohymenophorea</taxon>
        <taxon>Peniculida</taxon>
        <taxon>Parameciidae</taxon>
        <taxon>Paramecium</taxon>
    </lineage>
</organism>
<evidence type="ECO:0000313" key="4">
    <source>
        <dbReference type="Proteomes" id="UP000692954"/>
    </source>
</evidence>
<dbReference type="OrthoDB" id="292639at2759"/>
<dbReference type="InterPro" id="IPR047831">
    <property type="entry name" value="GPR180/TMEM145"/>
</dbReference>
<dbReference type="InterPro" id="IPR019336">
    <property type="entry name" value="GPR180/TMEM145_TM"/>
</dbReference>
<dbReference type="GO" id="GO:0007186">
    <property type="term" value="P:G protein-coupled receptor signaling pathway"/>
    <property type="evidence" value="ECO:0007669"/>
    <property type="project" value="InterPro"/>
</dbReference>
<feature type="transmembrane region" description="Helical" evidence="1">
    <location>
        <begin position="1662"/>
        <end position="1685"/>
    </location>
</feature>
<keyword evidence="1" id="KW-0812">Transmembrane</keyword>
<feature type="transmembrane region" description="Helical" evidence="1">
    <location>
        <begin position="1727"/>
        <end position="1744"/>
    </location>
</feature>
<protein>
    <recommendedName>
        <fullName evidence="2">GPR180/TMEM145 transmembrane domain-containing protein</fullName>
    </recommendedName>
</protein>
<dbReference type="GO" id="GO:0019236">
    <property type="term" value="P:response to pheromone"/>
    <property type="evidence" value="ECO:0007669"/>
    <property type="project" value="InterPro"/>
</dbReference>
<dbReference type="Proteomes" id="UP000692954">
    <property type="component" value="Unassembled WGS sequence"/>
</dbReference>
<evidence type="ECO:0000256" key="1">
    <source>
        <dbReference type="SAM" id="Phobius"/>
    </source>
</evidence>
<dbReference type="PANTHER" id="PTHR23252">
    <property type="entry name" value="INTIMAL THICKNESS RECEPTOR-RELATED"/>
    <property type="match status" value="1"/>
</dbReference>
<dbReference type="PANTHER" id="PTHR23252:SF24">
    <property type="entry name" value="TRANSMEMBRANE PROTEIN 145"/>
    <property type="match status" value="1"/>
</dbReference>
<proteinExistence type="predicted"/>
<keyword evidence="1" id="KW-0472">Membrane</keyword>
<dbReference type="EMBL" id="CAJJDN010000138">
    <property type="protein sequence ID" value="CAD8122381.1"/>
    <property type="molecule type" value="Genomic_DNA"/>
</dbReference>
<sequence>MEDQLELTSQWSFYEMCTKKNNKLQCLIPQTIIFDKLMPKVWLFNPKQSQVVMKKNSDKLSNLEIAKALLGIKFPKDIKIDTLTQLYEQAKQSPQFKEETPIAFLQMKRNEGIPMNRQELLQFFVEGKDLSSLAFMQQYIENQNEVYYVEYHYDVDFIPITFKFFKKTLTIKRVNKSTTAKSSNPFQTLLMPVQSSGQIPVRQQEVQKVQTMFKYCNSTLNQRFQEETKKIAFYLEKVFKVKVRKFTPKFIVDQRDQIYFAGIKQITIQIQQGAPYQKGLRDEIASNGQFDNFMMACKQFRLDKNANNEFKKYPNQIVEEDKKLSKTLYKHLILERCQGDFCNYKLIEKNKGPLQLRKGLLETYKNVFKESKQTVTNMSTNLPYEISLQLIVRTRDDHKEVIELFKKYKIHLENYNPEEHPEIKDEQQHPFSKENSDVQALINLYKSVKICKNCFIIYSMIQRHFESQLKKDIKNGAQFINEKKTQSLQIDEEAERRRKREENIVKRQEKLQMKPSTSTKSFRIFRAPTQKRNFLITSIPENRMSKTSSPQKFRDVCKQIEINRLTLGYLNYQKLKQFQKPTQMEQSQEFQNEADNLIQTLAEQRAPNVRRIDTNQQESKEFQVRSEEIKKMLAKTSKKEQECRAIQKEYYNQKIQEGVEQVLLTTSSHYYYHVNFDIVRKLYQFQLSTPMQALSYDLKYDQLRALQIEEVCWMMNYPTPCFEITQLEYLVVDSQTAVPYALFESNITKKKEKSSQSGIDFIIILHDMFESFFEYYPIIVDLINEAQNKKILLLNTPGQAYTLFNKEQIYTNIYIAGILDQILYELSIKNKIDLQTDTLKILGVGSGGFHAQSFIVQCQNTIQFSQIAFVNSFTSIYSQLRSFFTQSIKIFESQPKNMPELAFEYTNTIMNTQPISLDQLSCVLQQNPINQLGRQVILEGLLQSPSFLERFQKLILSVQVYHSLKNCLVNISEADLLQTFLQDETLDVNNVALSKKIQMNKRTVQYIEGGHSVLYENKDQLFLILLCIFLNLSETKSVQKSFRIRQMSDWEYLTKFGAEVGSLSYHIKFRIVGLESEEMRERSYPILFELHLDEQWPEVLEKPPCERADLAKRKETIQVPGNGEYSQVFQGNIKAKLRAHMWYYTISDCHRRLRDEFKDEQYRKLKFEVDIHVRNVDKTEFSVEQFGIHYFMIVVVLVDIIMLAYNVYYIVQRHEKYEEFIVQCQNTIQFSQIAFVNSFTSIYSQLRSFFTQSIKIFESQPKNMPELAFEYTNTIMNTQPISLDQLSCVLQQNPINQLGRQVILEGLLQSPSFLERFQKLILSVQVYHSLKNCLVNISEADLLQTFLQDETLDVNNVALSKKIQMNKRTVQYIEGGHSVLYENKDQLFLILLCIFLNLSETKSVQKSFRIRQMSDWEYLTKFGAEVGSLSYHIKFRIVGLESEEMRERSYPILFELHLDEQWPEVLEKPPCERADLAKRKETIQVPGNGEYSQVFQGNIKAKLRAHMWYYTISDCHRRLRDEFKDEQYRKLKFEVDIHVRNVDKTEFSVEQFGIHYFMIVVVLVDIIMLAYNVYYIVQRHEKYEEFSLALFLLIVTLFLETISYGLNLLHLWVYSYNGQGVLALHVISVIVQVASQFSLTMILVMLSWGWQINFTKFENFEIFLPLSLLIAFFQLTIVGVGFIDYDAYYKDHSYEGWVGWLASFIFIGEFIYFINGLSNTSKKSNPAVKQFILMLGIYGSFYFISFPLLQTINLIVARYLRHKVMEIGTISFRTAAILLLTHLFTSKKSIFAQISYDSKSFLDRNKDE</sequence>
<feature type="transmembrane region" description="Helical" evidence="1">
    <location>
        <begin position="1554"/>
        <end position="1574"/>
    </location>
</feature>
<evidence type="ECO:0000313" key="3">
    <source>
        <dbReference type="EMBL" id="CAD8122381.1"/>
    </source>
</evidence>
<accession>A0A8S1R2S1</accession>
<name>A0A8S1R2S1_9CILI</name>
<feature type="transmembrane region" description="Helical" evidence="1">
    <location>
        <begin position="1188"/>
        <end position="1211"/>
    </location>
</feature>
<reference evidence="3" key="1">
    <citation type="submission" date="2021-01" db="EMBL/GenBank/DDBJ databases">
        <authorList>
            <consortium name="Genoscope - CEA"/>
            <person name="William W."/>
        </authorList>
    </citation>
    <scope>NUCLEOTIDE SEQUENCE</scope>
</reference>
<feature type="domain" description="GPR180/TMEM145 transmembrane" evidence="2">
    <location>
        <begin position="1562"/>
        <end position="1780"/>
    </location>
</feature>
<keyword evidence="1" id="KW-1133">Transmembrane helix</keyword>
<gene>
    <name evidence="3" type="ORF">PSON_ATCC_30995.1.T1380053</name>
</gene>